<evidence type="ECO:0000256" key="5">
    <source>
        <dbReference type="ARBA" id="ARBA00022519"/>
    </source>
</evidence>
<dbReference type="InterPro" id="IPR027417">
    <property type="entry name" value="P-loop_NTPase"/>
</dbReference>
<dbReference type="GO" id="GO:0005524">
    <property type="term" value="F:ATP binding"/>
    <property type="evidence" value="ECO:0007669"/>
    <property type="project" value="UniProtKB-KW"/>
</dbReference>
<dbReference type="EMBL" id="CP017111">
    <property type="protein sequence ID" value="AOO65818.1"/>
    <property type="molecule type" value="Genomic_DNA"/>
</dbReference>
<dbReference type="InterPro" id="IPR050388">
    <property type="entry name" value="ABC_Ni/Peptide_Import"/>
</dbReference>
<dbReference type="PATRIC" id="fig|1193502.14.peg.2080"/>
<organism evidence="11 12">
    <name type="scientific">Sulfurospirillum halorespirans DSM 13726</name>
    <dbReference type="NCBI Taxonomy" id="1193502"/>
    <lineage>
        <taxon>Bacteria</taxon>
        <taxon>Pseudomonadati</taxon>
        <taxon>Campylobacterota</taxon>
        <taxon>Epsilonproteobacteria</taxon>
        <taxon>Campylobacterales</taxon>
        <taxon>Sulfurospirillaceae</taxon>
        <taxon>Sulfurospirillum</taxon>
    </lineage>
</organism>
<evidence type="ECO:0000256" key="9">
    <source>
        <dbReference type="ARBA" id="ARBA00023136"/>
    </source>
</evidence>
<evidence type="ECO:0000256" key="2">
    <source>
        <dbReference type="ARBA" id="ARBA00005417"/>
    </source>
</evidence>
<dbReference type="SMART" id="SM00382">
    <property type="entry name" value="AAA"/>
    <property type="match status" value="1"/>
</dbReference>
<feature type="domain" description="ABC transporter" evidence="10">
    <location>
        <begin position="1"/>
        <end position="220"/>
    </location>
</feature>
<evidence type="ECO:0000256" key="3">
    <source>
        <dbReference type="ARBA" id="ARBA00022448"/>
    </source>
</evidence>
<comment type="similarity">
    <text evidence="2">Belongs to the ABC transporter superfamily.</text>
</comment>
<dbReference type="Gene3D" id="3.40.50.300">
    <property type="entry name" value="P-loop containing nucleotide triphosphate hydrolases"/>
    <property type="match status" value="1"/>
</dbReference>
<evidence type="ECO:0000256" key="7">
    <source>
        <dbReference type="ARBA" id="ARBA00022840"/>
    </source>
</evidence>
<dbReference type="InterPro" id="IPR017871">
    <property type="entry name" value="ABC_transporter-like_CS"/>
</dbReference>
<keyword evidence="8" id="KW-1278">Translocase</keyword>
<keyword evidence="4" id="KW-1003">Cell membrane</keyword>
<reference evidence="12" key="1">
    <citation type="submission" date="2016-08" db="EMBL/GenBank/DDBJ databases">
        <title>Complete genome sequence of the organohalide-respiring Epsilonproteobacterium Sulfurospirillum halorespirans.</title>
        <authorList>
            <person name="Goris T."/>
            <person name="Zimmermann J."/>
            <person name="Schenz B."/>
            <person name="Lemos M."/>
            <person name="Hackermueller J."/>
            <person name="Diekert G."/>
        </authorList>
    </citation>
    <scope>NUCLEOTIDE SEQUENCE [LARGE SCALE GENOMIC DNA]</scope>
    <source>
        <strain>DSM 13726</strain>
        <strain evidence="12">PCE-M2</strain>
    </source>
</reference>
<proteinExistence type="inferred from homology"/>
<protein>
    <submittedName>
        <fullName evidence="11">PepT family ABC transporter, ATPase</fullName>
    </submittedName>
</protein>
<evidence type="ECO:0000256" key="1">
    <source>
        <dbReference type="ARBA" id="ARBA00004417"/>
    </source>
</evidence>
<dbReference type="KEGG" id="shal:SHALO_2047"/>
<dbReference type="STRING" id="1193502.SHALO_2047"/>
<keyword evidence="7" id="KW-0067">ATP-binding</keyword>
<dbReference type="SUPFAM" id="SSF52540">
    <property type="entry name" value="P-loop containing nucleoside triphosphate hydrolases"/>
    <property type="match status" value="1"/>
</dbReference>
<name>A0A1D7TLE1_9BACT</name>
<dbReference type="PANTHER" id="PTHR43297:SF14">
    <property type="entry name" value="ATPASE AAA-TYPE CORE DOMAIN-CONTAINING PROTEIN"/>
    <property type="match status" value="1"/>
</dbReference>
<keyword evidence="12" id="KW-1185">Reference proteome</keyword>
<dbReference type="Proteomes" id="UP000094609">
    <property type="component" value="Chromosome"/>
</dbReference>
<evidence type="ECO:0000256" key="4">
    <source>
        <dbReference type="ARBA" id="ARBA00022475"/>
    </source>
</evidence>
<dbReference type="Pfam" id="PF00005">
    <property type="entry name" value="ABC_tran"/>
    <property type="match status" value="1"/>
</dbReference>
<evidence type="ECO:0000259" key="10">
    <source>
        <dbReference type="PROSITE" id="PS50893"/>
    </source>
</evidence>
<dbReference type="PROSITE" id="PS50893">
    <property type="entry name" value="ABC_TRANSPORTER_2"/>
    <property type="match status" value="1"/>
</dbReference>
<dbReference type="InterPro" id="IPR003593">
    <property type="entry name" value="AAA+_ATPase"/>
</dbReference>
<dbReference type="InterPro" id="IPR003439">
    <property type="entry name" value="ABC_transporter-like_ATP-bd"/>
</dbReference>
<evidence type="ECO:0000256" key="8">
    <source>
        <dbReference type="ARBA" id="ARBA00022967"/>
    </source>
</evidence>
<sequence>MSFTCKELVIQHKAKTLLHVSFSFARSFALIGESGSGKSLTLKALLGMLPHELKSTLSYNASYELKRGESIAFVPQNPFTALSPLTKIEKQFMAPLERAQKYLRMVNLDVDFLDRFPSELSGGQLQRLIIAMALSIEPRLLLLDEPTTALDEESKTTVLELIATLQKECGFDLLFVTHDIGTIEHLCDEVGIIKNGKIIESGLTQQILNDPKEAYTKQLLASGFRQRSFRE</sequence>
<dbReference type="AlphaFoldDB" id="A0A1D7TLE1"/>
<dbReference type="RefSeq" id="WP_025345405.1">
    <property type="nucleotide sequence ID" value="NZ_CP017111.1"/>
</dbReference>
<keyword evidence="9" id="KW-0472">Membrane</keyword>
<accession>A0A1D7TLE1</accession>
<keyword evidence="5" id="KW-0997">Cell inner membrane</keyword>
<evidence type="ECO:0000313" key="11">
    <source>
        <dbReference type="EMBL" id="AOO65818.1"/>
    </source>
</evidence>
<dbReference type="GO" id="GO:0016887">
    <property type="term" value="F:ATP hydrolysis activity"/>
    <property type="evidence" value="ECO:0007669"/>
    <property type="project" value="InterPro"/>
</dbReference>
<keyword evidence="3" id="KW-0813">Transport</keyword>
<gene>
    <name evidence="11" type="ORF">SHALO_2047</name>
</gene>
<evidence type="ECO:0000313" key="12">
    <source>
        <dbReference type="Proteomes" id="UP000094609"/>
    </source>
</evidence>
<comment type="subcellular location">
    <subcellularLocation>
        <location evidence="1">Cell inner membrane</location>
        <topology evidence="1">Peripheral membrane protein</topology>
    </subcellularLocation>
</comment>
<dbReference type="PROSITE" id="PS00211">
    <property type="entry name" value="ABC_TRANSPORTER_1"/>
    <property type="match status" value="1"/>
</dbReference>
<evidence type="ECO:0000256" key="6">
    <source>
        <dbReference type="ARBA" id="ARBA00022741"/>
    </source>
</evidence>
<keyword evidence="6" id="KW-0547">Nucleotide-binding</keyword>
<dbReference type="GO" id="GO:0005886">
    <property type="term" value="C:plasma membrane"/>
    <property type="evidence" value="ECO:0007669"/>
    <property type="project" value="UniProtKB-SubCell"/>
</dbReference>
<dbReference type="PANTHER" id="PTHR43297">
    <property type="entry name" value="OLIGOPEPTIDE TRANSPORT ATP-BINDING PROTEIN APPD"/>
    <property type="match status" value="1"/>
</dbReference>